<name>A0ABS8UWN0_DATST</name>
<reference evidence="1 2" key="1">
    <citation type="journal article" date="2021" name="BMC Genomics">
        <title>Datura genome reveals duplications of psychoactive alkaloid biosynthetic genes and high mutation rate following tissue culture.</title>
        <authorList>
            <person name="Rajewski A."/>
            <person name="Carter-House D."/>
            <person name="Stajich J."/>
            <person name="Litt A."/>
        </authorList>
    </citation>
    <scope>NUCLEOTIDE SEQUENCE [LARGE SCALE GENOMIC DNA]</scope>
    <source>
        <strain evidence="1">AR-01</strain>
    </source>
</reference>
<comment type="caution">
    <text evidence="1">The sequence shown here is derived from an EMBL/GenBank/DDBJ whole genome shotgun (WGS) entry which is preliminary data.</text>
</comment>
<feature type="non-terminal residue" evidence="1">
    <location>
        <position position="1"/>
    </location>
</feature>
<evidence type="ECO:0000313" key="1">
    <source>
        <dbReference type="EMBL" id="MCD9638423.1"/>
    </source>
</evidence>
<accession>A0ABS8UWN0</accession>
<evidence type="ECO:0000313" key="2">
    <source>
        <dbReference type="Proteomes" id="UP000823775"/>
    </source>
</evidence>
<keyword evidence="2" id="KW-1185">Reference proteome</keyword>
<proteinExistence type="predicted"/>
<protein>
    <submittedName>
        <fullName evidence="1">Uncharacterized protein</fullName>
    </submittedName>
</protein>
<sequence length="52" mass="5608">RNANGTPIQSVVSSRPLFGSRIASAVRGSILMTHRPITDRLLAYSVFCCTSV</sequence>
<feature type="non-terminal residue" evidence="1">
    <location>
        <position position="52"/>
    </location>
</feature>
<dbReference type="EMBL" id="JACEIK010002698">
    <property type="protein sequence ID" value="MCD9638423.1"/>
    <property type="molecule type" value="Genomic_DNA"/>
</dbReference>
<organism evidence="1 2">
    <name type="scientific">Datura stramonium</name>
    <name type="common">Jimsonweed</name>
    <name type="synonym">Common thornapple</name>
    <dbReference type="NCBI Taxonomy" id="4076"/>
    <lineage>
        <taxon>Eukaryota</taxon>
        <taxon>Viridiplantae</taxon>
        <taxon>Streptophyta</taxon>
        <taxon>Embryophyta</taxon>
        <taxon>Tracheophyta</taxon>
        <taxon>Spermatophyta</taxon>
        <taxon>Magnoliopsida</taxon>
        <taxon>eudicotyledons</taxon>
        <taxon>Gunneridae</taxon>
        <taxon>Pentapetalae</taxon>
        <taxon>asterids</taxon>
        <taxon>lamiids</taxon>
        <taxon>Solanales</taxon>
        <taxon>Solanaceae</taxon>
        <taxon>Solanoideae</taxon>
        <taxon>Datureae</taxon>
        <taxon>Datura</taxon>
    </lineage>
</organism>
<dbReference type="Proteomes" id="UP000823775">
    <property type="component" value="Unassembled WGS sequence"/>
</dbReference>
<gene>
    <name evidence="1" type="ORF">HAX54_022385</name>
</gene>